<evidence type="ECO:0000259" key="1">
    <source>
        <dbReference type="Pfam" id="PF00534"/>
    </source>
</evidence>
<dbReference type="AlphaFoldDB" id="A0A323TJM2"/>
<evidence type="ECO:0000313" key="2">
    <source>
        <dbReference type="EMBL" id="PYZ95078.1"/>
    </source>
</evidence>
<dbReference type="Pfam" id="PF00534">
    <property type="entry name" value="Glycos_transf_1"/>
    <property type="match status" value="1"/>
</dbReference>
<dbReference type="Proteomes" id="UP000248214">
    <property type="component" value="Unassembled WGS sequence"/>
</dbReference>
<gene>
    <name evidence="2" type="ORF">CR194_06070</name>
</gene>
<reference evidence="2 3" key="1">
    <citation type="submission" date="2017-10" db="EMBL/GenBank/DDBJ databases">
        <title>Bacillus sp. nov., a halophilic bacterium isolated from a Keqin Lake.</title>
        <authorList>
            <person name="Wang H."/>
        </authorList>
    </citation>
    <scope>NUCLEOTIDE SEQUENCE [LARGE SCALE GENOMIC DNA]</scope>
    <source>
        <strain evidence="2 3">KQ-12</strain>
    </source>
</reference>
<dbReference type="EMBL" id="PDOD01000001">
    <property type="protein sequence ID" value="PYZ95078.1"/>
    <property type="molecule type" value="Genomic_DNA"/>
</dbReference>
<sequence>MKKLLFIIDSLCIGGAEKSLVTLLNQIDFQKYQIDLMILSGKGDLINLLPKQVNLIQPPKYFQFLKERKGSNKQFLFKCYRIKTSVNLRLNNLKSKPLHTEQVVYANIKRLIKPLSKVYDVAIAYSQGMPTYYVSDKISARKKLAWVNTDYVNTLYDKELDFESYKKIDRIVTVSNNTNNSMANLRPEYKYKTHLIKDIIDPAIIIKLANKFIVPEYGHSELNILSVGRLDKVKSYDKAVKVAKLLSDKSVKFKWFIIGEGPDRQRIEKYINDYKLNENIKLLGKKSNPYPYMKHCDIYVQTSIKEGFGLTICEAKILKRPIVCTNFPTAKEIINNEIDGLIVEHNIESIFTGVLRFIEDSNFAMNINDNLIRQKPYSSIDQIEKFYALTEG</sequence>
<protein>
    <submittedName>
        <fullName evidence="2">Glycosyl transferase</fullName>
    </submittedName>
</protein>
<name>A0A323TJM2_9BACI</name>
<dbReference type="PANTHER" id="PTHR12526:SF630">
    <property type="entry name" value="GLYCOSYLTRANSFERASE"/>
    <property type="match status" value="1"/>
</dbReference>
<dbReference type="Gene3D" id="3.40.50.2000">
    <property type="entry name" value="Glycogen Phosphorylase B"/>
    <property type="match status" value="2"/>
</dbReference>
<keyword evidence="3" id="KW-1185">Reference proteome</keyword>
<organism evidence="2 3">
    <name type="scientific">Salipaludibacillus keqinensis</name>
    <dbReference type="NCBI Taxonomy" id="2045207"/>
    <lineage>
        <taxon>Bacteria</taxon>
        <taxon>Bacillati</taxon>
        <taxon>Bacillota</taxon>
        <taxon>Bacilli</taxon>
        <taxon>Bacillales</taxon>
        <taxon>Bacillaceae</taxon>
    </lineage>
</organism>
<keyword evidence="2" id="KW-0808">Transferase</keyword>
<evidence type="ECO:0000313" key="3">
    <source>
        <dbReference type="Proteomes" id="UP000248214"/>
    </source>
</evidence>
<comment type="caution">
    <text evidence="2">The sequence shown here is derived from an EMBL/GenBank/DDBJ whole genome shotgun (WGS) entry which is preliminary data.</text>
</comment>
<feature type="domain" description="Glycosyl transferase family 1" evidence="1">
    <location>
        <begin position="222"/>
        <end position="370"/>
    </location>
</feature>
<dbReference type="PANTHER" id="PTHR12526">
    <property type="entry name" value="GLYCOSYLTRANSFERASE"/>
    <property type="match status" value="1"/>
</dbReference>
<dbReference type="OrthoDB" id="9813638at2"/>
<dbReference type="CDD" id="cd03811">
    <property type="entry name" value="GT4_GT28_WabH-like"/>
    <property type="match status" value="1"/>
</dbReference>
<dbReference type="GO" id="GO:0016757">
    <property type="term" value="F:glycosyltransferase activity"/>
    <property type="evidence" value="ECO:0007669"/>
    <property type="project" value="InterPro"/>
</dbReference>
<accession>A0A323TJM2</accession>
<proteinExistence type="predicted"/>
<dbReference type="InterPro" id="IPR001296">
    <property type="entry name" value="Glyco_trans_1"/>
</dbReference>
<dbReference type="RefSeq" id="WP_110608713.1">
    <property type="nucleotide sequence ID" value="NZ_PDOD01000001.1"/>
</dbReference>
<dbReference type="SUPFAM" id="SSF53756">
    <property type="entry name" value="UDP-Glycosyltransferase/glycogen phosphorylase"/>
    <property type="match status" value="1"/>
</dbReference>